<evidence type="ECO:0000256" key="1">
    <source>
        <dbReference type="ARBA" id="ARBA00004308"/>
    </source>
</evidence>
<dbReference type="InterPro" id="IPR039431">
    <property type="entry name" value="Vta1/CALS_N"/>
</dbReference>
<feature type="region of interest" description="Disordered" evidence="3">
    <location>
        <begin position="150"/>
        <end position="209"/>
    </location>
</feature>
<gene>
    <name evidence="5" type="ORF">BB560_002964</name>
</gene>
<accession>A0A2T9ZDB3</accession>
<dbReference type="InterPro" id="IPR023175">
    <property type="entry name" value="Vta1/CALS_N_sf"/>
</dbReference>
<protein>
    <recommendedName>
        <fullName evidence="4">Vta1/callose synthase N-terminal domain-containing protein</fullName>
    </recommendedName>
</protein>
<dbReference type="Pfam" id="PF04652">
    <property type="entry name" value="Vta1"/>
    <property type="match status" value="1"/>
</dbReference>
<evidence type="ECO:0000259" key="4">
    <source>
        <dbReference type="Pfam" id="PF04652"/>
    </source>
</evidence>
<dbReference type="GO" id="GO:0032511">
    <property type="term" value="P:late endosome to vacuole transport via multivesicular body sorting pathway"/>
    <property type="evidence" value="ECO:0007669"/>
    <property type="project" value="InterPro"/>
</dbReference>
<dbReference type="STRING" id="133381.A0A2T9ZDB3"/>
<evidence type="ECO:0000256" key="3">
    <source>
        <dbReference type="SAM" id="MobiDB-lite"/>
    </source>
</evidence>
<organism evidence="5 6">
    <name type="scientific">Smittium megazygosporum</name>
    <dbReference type="NCBI Taxonomy" id="133381"/>
    <lineage>
        <taxon>Eukaryota</taxon>
        <taxon>Fungi</taxon>
        <taxon>Fungi incertae sedis</taxon>
        <taxon>Zoopagomycota</taxon>
        <taxon>Kickxellomycotina</taxon>
        <taxon>Harpellomycetes</taxon>
        <taxon>Harpellales</taxon>
        <taxon>Legeriomycetaceae</taxon>
        <taxon>Smittium</taxon>
    </lineage>
</organism>
<dbReference type="Gene3D" id="1.25.40.270">
    <property type="entry name" value="Vacuolar protein sorting-associated protein vta1"/>
    <property type="match status" value="1"/>
</dbReference>
<dbReference type="PANTHER" id="PTHR46009:SF1">
    <property type="entry name" value="VACUOLAR PROTEIN SORTING-ASSOCIATED PROTEIN VTA1 HOMOLOG"/>
    <property type="match status" value="1"/>
</dbReference>
<keyword evidence="2" id="KW-0472">Membrane</keyword>
<evidence type="ECO:0000256" key="2">
    <source>
        <dbReference type="ARBA" id="ARBA00023136"/>
    </source>
</evidence>
<keyword evidence="6" id="KW-1185">Reference proteome</keyword>
<dbReference type="EMBL" id="MBFS01000407">
    <property type="protein sequence ID" value="PVV02579.1"/>
    <property type="molecule type" value="Genomic_DNA"/>
</dbReference>
<dbReference type="PANTHER" id="PTHR46009">
    <property type="entry name" value="VACUOLAR PROTEIN SORTING-ASSOCIATED PROTEIN VTA1 HOMOLOG"/>
    <property type="match status" value="1"/>
</dbReference>
<dbReference type="InterPro" id="IPR044538">
    <property type="entry name" value="Vta1-like"/>
</dbReference>
<sequence length="232" mass="26332">MSLPSVLNPISPYLQRAREISGVEPVVSYYCTYYAVKIGLQLDSSDPQVQQSLSLLLDQLEKAKILSENGQLAGVDVDMKRVYEFGLKIFNNADAEERNSIATRQTAKSFMASVHFFQVLNVFGDLPSEVVEKIKYAKYKASEILKQANKTENTSFESKDQEHQENQPEEKQTGESKEENITKYQGSQFSRQNLDKSDNIFDTNSPRNQSLDYDTVVSIIPVVISQEQQQQE</sequence>
<feature type="compositionally biased region" description="Basic and acidic residues" evidence="3">
    <location>
        <begin position="157"/>
        <end position="181"/>
    </location>
</feature>
<dbReference type="GO" id="GO:0005771">
    <property type="term" value="C:multivesicular body"/>
    <property type="evidence" value="ECO:0007669"/>
    <property type="project" value="TreeGrafter"/>
</dbReference>
<evidence type="ECO:0000313" key="5">
    <source>
        <dbReference type="EMBL" id="PVV02579.1"/>
    </source>
</evidence>
<feature type="compositionally biased region" description="Polar residues" evidence="3">
    <location>
        <begin position="182"/>
        <end position="192"/>
    </location>
</feature>
<dbReference type="AlphaFoldDB" id="A0A2T9ZDB3"/>
<comment type="subcellular location">
    <subcellularLocation>
        <location evidence="1">Endomembrane system</location>
    </subcellularLocation>
</comment>
<feature type="domain" description="Vta1/callose synthase N-terminal" evidence="4">
    <location>
        <begin position="10"/>
        <end position="148"/>
    </location>
</feature>
<reference evidence="5 6" key="1">
    <citation type="journal article" date="2018" name="MBio">
        <title>Comparative Genomics Reveals the Core Gene Toolbox for the Fungus-Insect Symbiosis.</title>
        <authorList>
            <person name="Wang Y."/>
            <person name="Stata M."/>
            <person name="Wang W."/>
            <person name="Stajich J.E."/>
            <person name="White M.M."/>
            <person name="Moncalvo J.M."/>
        </authorList>
    </citation>
    <scope>NUCLEOTIDE SEQUENCE [LARGE SCALE GENOMIC DNA]</scope>
    <source>
        <strain evidence="5 6">SC-DP-2</strain>
    </source>
</reference>
<comment type="caution">
    <text evidence="5">The sequence shown here is derived from an EMBL/GenBank/DDBJ whole genome shotgun (WGS) entry which is preliminary data.</text>
</comment>
<feature type="compositionally biased region" description="Polar residues" evidence="3">
    <location>
        <begin position="200"/>
        <end position="209"/>
    </location>
</feature>
<evidence type="ECO:0000313" key="6">
    <source>
        <dbReference type="Proteomes" id="UP000245609"/>
    </source>
</evidence>
<dbReference type="Proteomes" id="UP000245609">
    <property type="component" value="Unassembled WGS sequence"/>
</dbReference>
<proteinExistence type="predicted"/>
<name>A0A2T9ZDB3_9FUNG</name>
<dbReference type="OrthoDB" id="391137at2759"/>